<dbReference type="GO" id="GO:0005524">
    <property type="term" value="F:ATP binding"/>
    <property type="evidence" value="ECO:0007669"/>
    <property type="project" value="InterPro"/>
</dbReference>
<sequence>MAYQASKGMHFLHSSGIVHRDLKSLNLLLDAKWNVKVSDFGLTKFKEDIGHHKGGARDIGGGSSLNETVDVDFILADVYSFGIILPTWA</sequence>
<dbReference type="VEuPathDB" id="AmoebaDB:ACA1_009280"/>
<dbReference type="GO" id="GO:0004672">
    <property type="term" value="F:protein kinase activity"/>
    <property type="evidence" value="ECO:0007669"/>
    <property type="project" value="InterPro"/>
</dbReference>
<dbReference type="Pfam" id="PF07714">
    <property type="entry name" value="PK_Tyr_Ser-Thr"/>
    <property type="match status" value="1"/>
</dbReference>
<dbReference type="InterPro" id="IPR050167">
    <property type="entry name" value="Ser_Thr_protein_kinase"/>
</dbReference>
<proteinExistence type="predicted"/>
<keyword evidence="2" id="KW-0418">Kinase</keyword>
<evidence type="ECO:0000259" key="1">
    <source>
        <dbReference type="PROSITE" id="PS50011"/>
    </source>
</evidence>
<dbReference type="EMBL" id="KB007929">
    <property type="protein sequence ID" value="ELR19857.1"/>
    <property type="molecule type" value="Genomic_DNA"/>
</dbReference>
<dbReference type="InterPro" id="IPR000719">
    <property type="entry name" value="Prot_kinase_dom"/>
</dbReference>
<accession>L8H3P2</accession>
<organism evidence="2 3">
    <name type="scientific">Acanthamoeba castellanii (strain ATCC 30010 / Neff)</name>
    <dbReference type="NCBI Taxonomy" id="1257118"/>
    <lineage>
        <taxon>Eukaryota</taxon>
        <taxon>Amoebozoa</taxon>
        <taxon>Discosea</taxon>
        <taxon>Longamoebia</taxon>
        <taxon>Centramoebida</taxon>
        <taxon>Acanthamoebidae</taxon>
        <taxon>Acanthamoeba</taxon>
    </lineage>
</organism>
<dbReference type="InterPro" id="IPR001245">
    <property type="entry name" value="Ser-Thr/Tyr_kinase_cat_dom"/>
</dbReference>
<dbReference type="InterPro" id="IPR008271">
    <property type="entry name" value="Ser/Thr_kinase_AS"/>
</dbReference>
<evidence type="ECO:0000313" key="3">
    <source>
        <dbReference type="Proteomes" id="UP000011083"/>
    </source>
</evidence>
<dbReference type="PROSITE" id="PS50011">
    <property type="entry name" value="PROTEIN_KINASE_DOM"/>
    <property type="match status" value="1"/>
</dbReference>
<dbReference type="GO" id="GO:0007165">
    <property type="term" value="P:signal transduction"/>
    <property type="evidence" value="ECO:0007669"/>
    <property type="project" value="TreeGrafter"/>
</dbReference>
<evidence type="ECO:0000313" key="2">
    <source>
        <dbReference type="EMBL" id="ELR19857.1"/>
    </source>
</evidence>
<dbReference type="GeneID" id="14920688"/>
<keyword evidence="3" id="KW-1185">Reference proteome</keyword>
<protein>
    <submittedName>
        <fullName evidence="2">Serine/threonineprotein kinase</fullName>
    </submittedName>
</protein>
<feature type="domain" description="Protein kinase" evidence="1">
    <location>
        <begin position="1"/>
        <end position="89"/>
    </location>
</feature>
<gene>
    <name evidence="2" type="ORF">ACA1_009280</name>
</gene>
<dbReference type="RefSeq" id="XP_004341957.1">
    <property type="nucleotide sequence ID" value="XM_004341909.1"/>
</dbReference>
<dbReference type="STRING" id="1257118.L8H3P2"/>
<dbReference type="GO" id="GO:0005737">
    <property type="term" value="C:cytoplasm"/>
    <property type="evidence" value="ECO:0007669"/>
    <property type="project" value="TreeGrafter"/>
</dbReference>
<name>L8H3P2_ACACF</name>
<dbReference type="SUPFAM" id="SSF56112">
    <property type="entry name" value="Protein kinase-like (PK-like)"/>
    <property type="match status" value="1"/>
</dbReference>
<dbReference type="AlphaFoldDB" id="L8H3P2"/>
<dbReference type="PROSITE" id="PS00108">
    <property type="entry name" value="PROTEIN_KINASE_ST"/>
    <property type="match status" value="1"/>
</dbReference>
<dbReference type="Proteomes" id="UP000011083">
    <property type="component" value="Unassembled WGS sequence"/>
</dbReference>
<reference evidence="2 3" key="1">
    <citation type="journal article" date="2013" name="Genome Biol.">
        <title>Genome of Acanthamoeba castellanii highlights extensive lateral gene transfer and early evolution of tyrosine kinase signaling.</title>
        <authorList>
            <person name="Clarke M."/>
            <person name="Lohan A.J."/>
            <person name="Liu B."/>
            <person name="Lagkouvardos I."/>
            <person name="Roy S."/>
            <person name="Zafar N."/>
            <person name="Bertelli C."/>
            <person name="Schilde C."/>
            <person name="Kianianmomeni A."/>
            <person name="Burglin T.R."/>
            <person name="Frech C."/>
            <person name="Turcotte B."/>
            <person name="Kopec K.O."/>
            <person name="Synnott J.M."/>
            <person name="Choo C."/>
            <person name="Paponov I."/>
            <person name="Finkler A."/>
            <person name="Soon Heng Tan C."/>
            <person name="Hutchins A.P."/>
            <person name="Weinmeier T."/>
            <person name="Rattei T."/>
            <person name="Chu J.S."/>
            <person name="Gimenez G."/>
            <person name="Irimia M."/>
            <person name="Rigden D.J."/>
            <person name="Fitzpatrick D.A."/>
            <person name="Lorenzo-Morales J."/>
            <person name="Bateman A."/>
            <person name="Chiu C.H."/>
            <person name="Tang P."/>
            <person name="Hegemann P."/>
            <person name="Fromm H."/>
            <person name="Raoult D."/>
            <person name="Greub G."/>
            <person name="Miranda-Saavedra D."/>
            <person name="Chen N."/>
            <person name="Nash P."/>
            <person name="Ginger M.L."/>
            <person name="Horn M."/>
            <person name="Schaap P."/>
            <person name="Caler L."/>
            <person name="Loftus B."/>
        </authorList>
    </citation>
    <scope>NUCLEOTIDE SEQUENCE [LARGE SCALE GENOMIC DNA]</scope>
    <source>
        <strain evidence="2 3">Neff</strain>
    </source>
</reference>
<dbReference type="OrthoDB" id="27656at2759"/>
<keyword evidence="2" id="KW-0808">Transferase</keyword>
<dbReference type="Gene3D" id="1.10.510.10">
    <property type="entry name" value="Transferase(Phosphotransferase) domain 1"/>
    <property type="match status" value="1"/>
</dbReference>
<dbReference type="PANTHER" id="PTHR23257">
    <property type="entry name" value="SERINE-THREONINE PROTEIN KINASE"/>
    <property type="match status" value="1"/>
</dbReference>
<dbReference type="KEGG" id="acan:ACA1_009280"/>
<dbReference type="InterPro" id="IPR011009">
    <property type="entry name" value="Kinase-like_dom_sf"/>
</dbReference>